<dbReference type="RefSeq" id="WP_334315120.1">
    <property type="nucleotide sequence ID" value="NZ_CP065938.1"/>
</dbReference>
<dbReference type="NCBIfam" id="TIGR03170">
    <property type="entry name" value="flgA_cterm"/>
    <property type="match status" value="1"/>
</dbReference>
<evidence type="ECO:0000313" key="2">
    <source>
        <dbReference type="EMBL" id="UWX05537.1"/>
    </source>
</evidence>
<protein>
    <submittedName>
        <fullName evidence="2">Flagellar basal body P-ring formation protein FlgA</fullName>
    </submittedName>
</protein>
<dbReference type="Pfam" id="PF13144">
    <property type="entry name" value="ChapFlgA"/>
    <property type="match status" value="1"/>
</dbReference>
<dbReference type="Gene3D" id="2.30.30.760">
    <property type="match status" value="1"/>
</dbReference>
<organism evidence="2 3">
    <name type="scientific">Taurinivorans muris</name>
    <dbReference type="NCBI Taxonomy" id="2787751"/>
    <lineage>
        <taxon>Bacteria</taxon>
        <taxon>Pseudomonadati</taxon>
        <taxon>Thermodesulfobacteriota</taxon>
        <taxon>Desulfovibrionia</taxon>
        <taxon>Desulfovibrionales</taxon>
        <taxon>Desulfovibrionaceae</taxon>
        <taxon>Taurinivorans</taxon>
    </lineage>
</organism>
<keyword evidence="2" id="KW-0282">Flagellum</keyword>
<dbReference type="EMBL" id="CP065938">
    <property type="protein sequence ID" value="UWX05537.1"/>
    <property type="molecule type" value="Genomic_DNA"/>
</dbReference>
<dbReference type="CDD" id="cd11614">
    <property type="entry name" value="SAF_CpaB_FlgA_like"/>
    <property type="match status" value="1"/>
</dbReference>
<keyword evidence="3" id="KW-1185">Reference proteome</keyword>
<proteinExistence type="predicted"/>
<reference evidence="2" key="1">
    <citation type="submission" date="2020-12" db="EMBL/GenBank/DDBJ databases">
        <title>Taurinivorans muris gen. nov., sp. nov., fundamental and realized metabolic niche of a ubiquitous sulfidogenic bacterium in the murine intestine.</title>
        <authorList>
            <person name="Ye H."/>
            <person name="Hanson B.T."/>
            <person name="Loy A."/>
        </authorList>
    </citation>
    <scope>NUCLEOTIDE SEQUENCE</scope>
    <source>
        <strain evidence="2">LT0009</strain>
    </source>
</reference>
<dbReference type="InterPro" id="IPR017585">
    <property type="entry name" value="SAF_FlgA"/>
</dbReference>
<keyword evidence="2" id="KW-0969">Cilium</keyword>
<evidence type="ECO:0000313" key="3">
    <source>
        <dbReference type="Proteomes" id="UP001058120"/>
    </source>
</evidence>
<dbReference type="Proteomes" id="UP001058120">
    <property type="component" value="Chromosome"/>
</dbReference>
<name>A0ABY5Y058_9BACT</name>
<keyword evidence="2" id="KW-0966">Cell projection</keyword>
<dbReference type="PANTHER" id="PTHR36307:SF1">
    <property type="entry name" value="FLAGELLA BASAL BODY P-RING FORMATION PROTEIN FLGA"/>
    <property type="match status" value="1"/>
</dbReference>
<dbReference type="PANTHER" id="PTHR36307">
    <property type="entry name" value="FLAGELLA BASAL BODY P-RING FORMATION PROTEIN FLGA"/>
    <property type="match status" value="1"/>
</dbReference>
<accession>A0ABY5Y058</accession>
<evidence type="ECO:0000259" key="1">
    <source>
        <dbReference type="Pfam" id="PF13144"/>
    </source>
</evidence>
<feature type="domain" description="Flagella basal body P-ring formation protein FlgA SAF" evidence="1">
    <location>
        <begin position="234"/>
        <end position="348"/>
    </location>
</feature>
<sequence>MFRKNRQEYSHKIDMYFLCMVFSLFVLLFPSLAQANKAYGVDKKVESARHSEPLGQDVWRLKIQEAAIVRGDKVLLGEIAEPLGSISREKWQEFAKKELWDSPPELGKPYKISKANLKNALRSSLGMYADSCLLPNALVLQRGGEVVREEKLRQMAMQYLTPQMNKLGGRSDLTDFRLPAYIFVSSRSQNLVLEKTAVEPGRINLRFAIQEMDGKIIQRFTGTAFLNVWVDTPAAARPLAKGDTLNRQDITFKSVNLAYERAELWDGKGGPWQVTRPLGAMEVIGTADLKPLSTIKKGDKVTLVYQKNGIHLSVLVEAMEDGALGDTVLVRNIDSKKQIYGKVQDNDTLLAK</sequence>
<gene>
    <name evidence="2" type="primary">flgA</name>
    <name evidence="2" type="ORF">JBF11_08830</name>
</gene>
<dbReference type="InterPro" id="IPR039246">
    <property type="entry name" value="Flagellar_FlgA"/>
</dbReference>